<sequence>MPAPHPADTHDLIRVRGARENNLQDVSLDLPKRRLTVFTGVSGSGKSSLVFGTVAAESQRMINETYSAFLQGFMPSLARPDVDLLEGLTTAIIVDQERMGANVRSTVGTATDVNAMLRILFSRLGQPHVGSPNAFSFNVPSVSGAGAVTFQKDGKEVKERRDFSVTGGMCPRCEGMGQVNDIDLSQLFDDSKSLVDGAITVPGYVPEGWYVRIFIASGLVPGDKPIREFTDTERHDFLYREPTKVKIENTNMTYEGLVPKIQKSFLSKDRDAMQPHIRAFVDRAVTFTPCPECGGTRLSEAARSSKVGGISIADACAMQINDLAAWVRGLDEPSVAPLLTALSETLDSFVEIGLGYLSLDRPSGTLSGGEAQRTKMIRHLGSSLTDVTYVFDEPTVGLHPHDIQRMNDLLLRLRDKGNTVLVVEHKPETIAIADHVVDLGPRAGTAGGTIMFEGTVADLRASDTLTGRHLDDRAHLKDAVRTPTGALEIRGADSHNLQGVDVDVPLGVLTVVTGVAGSGKSSLIHGSVAGRDGVVSIDQGAIRGSRRSNPATYTGLLDPIRKAFAKANGVKPALFSANSEGACPTCNGAGVVFTDLGVMASVASTCVECEGRRFQAAVLELRFGGKNIAEVLALPAAEAAEFFGAGEARTPAAHAILERLVDVGLGYISLGQPLTTLSGGERQRLKLATHMGEKGGIYVLDEPTTGLHLADVQQLLGLLDRLVDAGRSVIVIEHHQAVMAHADWIIDLGPGAGHDGGTVVFEGTPADLVAARSTLTGEHLAQYVGA</sequence>
<dbReference type="Gene3D" id="1.10.8.280">
    <property type="entry name" value="ABC transporter ATPase domain-like"/>
    <property type="match status" value="1"/>
</dbReference>
<gene>
    <name evidence="15" type="ORF">EBM89_10175</name>
</gene>
<evidence type="ECO:0000256" key="4">
    <source>
        <dbReference type="ARBA" id="ARBA00022741"/>
    </source>
</evidence>
<dbReference type="PROSITE" id="PS50893">
    <property type="entry name" value="ABC_TRANSPORTER_2"/>
    <property type="match status" value="1"/>
</dbReference>
<dbReference type="InterPro" id="IPR027417">
    <property type="entry name" value="P-loop_NTPase"/>
</dbReference>
<dbReference type="EMBL" id="RFFI01000048">
    <property type="protein sequence ID" value="RMI09469.1"/>
    <property type="molecule type" value="Genomic_DNA"/>
</dbReference>
<evidence type="ECO:0000256" key="5">
    <source>
        <dbReference type="ARBA" id="ARBA00022763"/>
    </source>
</evidence>
<dbReference type="InterPro" id="IPR003439">
    <property type="entry name" value="ABC_transporter-like_ATP-bd"/>
</dbReference>
<comment type="similarity">
    <text evidence="11">Belongs to the ABC transporter superfamily. UvrA family.</text>
</comment>
<comment type="subcellular location">
    <subcellularLocation>
        <location evidence="1">Cytoplasm</location>
    </subcellularLocation>
</comment>
<name>A0A3M2J7T2_9CELL</name>
<dbReference type="PANTHER" id="PTHR43152">
    <property type="entry name" value="UVRABC SYSTEM PROTEIN A"/>
    <property type="match status" value="1"/>
</dbReference>
<feature type="domain" description="ABC transporter" evidence="14">
    <location>
        <begin position="474"/>
        <end position="775"/>
    </location>
</feature>
<evidence type="ECO:0000256" key="13">
    <source>
        <dbReference type="ARBA" id="ARBA00042156"/>
    </source>
</evidence>
<evidence type="ECO:0000313" key="16">
    <source>
        <dbReference type="Proteomes" id="UP000269289"/>
    </source>
</evidence>
<keyword evidence="16" id="KW-1185">Reference proteome</keyword>
<dbReference type="Proteomes" id="UP000269289">
    <property type="component" value="Unassembled WGS sequence"/>
</dbReference>
<evidence type="ECO:0000256" key="6">
    <source>
        <dbReference type="ARBA" id="ARBA00022769"/>
    </source>
</evidence>
<keyword evidence="4" id="KW-0547">Nucleotide-binding</keyword>
<dbReference type="GO" id="GO:0003677">
    <property type="term" value="F:DNA binding"/>
    <property type="evidence" value="ECO:0007669"/>
    <property type="project" value="UniProtKB-KW"/>
</dbReference>
<dbReference type="GO" id="GO:0004518">
    <property type="term" value="F:nuclease activity"/>
    <property type="evidence" value="ECO:0007669"/>
    <property type="project" value="UniProtKB-KW"/>
</dbReference>
<dbReference type="GO" id="GO:0016887">
    <property type="term" value="F:ATP hydrolysis activity"/>
    <property type="evidence" value="ECO:0007669"/>
    <property type="project" value="InterPro"/>
</dbReference>
<evidence type="ECO:0000256" key="8">
    <source>
        <dbReference type="ARBA" id="ARBA00022881"/>
    </source>
</evidence>
<keyword evidence="5" id="KW-0227">DNA damage</keyword>
<evidence type="ECO:0000256" key="11">
    <source>
        <dbReference type="ARBA" id="ARBA00038000"/>
    </source>
</evidence>
<dbReference type="AlphaFoldDB" id="A0A3M2J7T2"/>
<keyword evidence="9" id="KW-0238">DNA-binding</keyword>
<dbReference type="Gene3D" id="3.40.50.300">
    <property type="entry name" value="P-loop containing nucleotide triphosphate hydrolases"/>
    <property type="match status" value="3"/>
</dbReference>
<evidence type="ECO:0000256" key="10">
    <source>
        <dbReference type="ARBA" id="ARBA00023204"/>
    </source>
</evidence>
<keyword evidence="2" id="KW-0963">Cytoplasm</keyword>
<evidence type="ECO:0000256" key="2">
    <source>
        <dbReference type="ARBA" id="ARBA00022490"/>
    </source>
</evidence>
<dbReference type="Gene3D" id="1.20.1580.10">
    <property type="entry name" value="ABC transporter ATPase like domain"/>
    <property type="match status" value="2"/>
</dbReference>
<dbReference type="GO" id="GO:0005737">
    <property type="term" value="C:cytoplasm"/>
    <property type="evidence" value="ECO:0007669"/>
    <property type="project" value="UniProtKB-SubCell"/>
</dbReference>
<dbReference type="Pfam" id="PF00005">
    <property type="entry name" value="ABC_tran"/>
    <property type="match status" value="1"/>
</dbReference>
<evidence type="ECO:0000259" key="14">
    <source>
        <dbReference type="PROSITE" id="PS50893"/>
    </source>
</evidence>
<evidence type="ECO:0000256" key="12">
    <source>
        <dbReference type="ARBA" id="ARBA00039316"/>
    </source>
</evidence>
<dbReference type="GO" id="GO:0006281">
    <property type="term" value="P:DNA repair"/>
    <property type="evidence" value="ECO:0007669"/>
    <property type="project" value="UniProtKB-KW"/>
</dbReference>
<dbReference type="OrthoDB" id="9809851at2"/>
<evidence type="ECO:0000256" key="1">
    <source>
        <dbReference type="ARBA" id="ARBA00004496"/>
    </source>
</evidence>
<keyword evidence="6" id="KW-0228">DNA excision</keyword>
<proteinExistence type="inferred from homology"/>
<keyword evidence="3" id="KW-0677">Repeat</keyword>
<evidence type="ECO:0000256" key="9">
    <source>
        <dbReference type="ARBA" id="ARBA00023125"/>
    </source>
</evidence>
<dbReference type="SUPFAM" id="SSF52540">
    <property type="entry name" value="P-loop containing nucleoside triphosphate hydrolases"/>
    <property type="match status" value="2"/>
</dbReference>
<reference evidence="15 16" key="1">
    <citation type="submission" date="2018-10" db="EMBL/GenBank/DDBJ databases">
        <title>Isolation, diversity and antifungal activity of actinobacteria from wheat.</title>
        <authorList>
            <person name="Han C."/>
        </authorList>
    </citation>
    <scope>NUCLEOTIDE SEQUENCE [LARGE SCALE GENOMIC DNA]</scope>
    <source>
        <strain evidence="15 16">NEAU-YY56</strain>
    </source>
</reference>
<comment type="caution">
    <text evidence="15">The sequence shown here is derived from an EMBL/GenBank/DDBJ whole genome shotgun (WGS) entry which is preliminary data.</text>
</comment>
<keyword evidence="7" id="KW-0067">ATP-binding</keyword>
<dbReference type="RefSeq" id="WP_122149321.1">
    <property type="nucleotide sequence ID" value="NZ_RFFI01000048.1"/>
</dbReference>
<accession>A0A3M2J7T2</accession>
<dbReference type="PANTHER" id="PTHR43152:SF2">
    <property type="entry name" value="DRUG RESISTANCE ABC TRANSPORTER"/>
    <property type="match status" value="1"/>
</dbReference>
<keyword evidence="8" id="KW-0267">Excision nuclease</keyword>
<evidence type="ECO:0000256" key="3">
    <source>
        <dbReference type="ARBA" id="ARBA00022737"/>
    </source>
</evidence>
<organism evidence="15 16">
    <name type="scientific">Cellulomonas triticagri</name>
    <dbReference type="NCBI Taxonomy" id="2483352"/>
    <lineage>
        <taxon>Bacteria</taxon>
        <taxon>Bacillati</taxon>
        <taxon>Actinomycetota</taxon>
        <taxon>Actinomycetes</taxon>
        <taxon>Micrococcales</taxon>
        <taxon>Cellulomonadaceae</taxon>
        <taxon>Cellulomonas</taxon>
    </lineage>
</organism>
<keyword evidence="10" id="KW-0234">DNA repair</keyword>
<evidence type="ECO:0000256" key="7">
    <source>
        <dbReference type="ARBA" id="ARBA00022840"/>
    </source>
</evidence>
<protein>
    <recommendedName>
        <fullName evidence="12">UvrABC system protein A</fullName>
    </recommendedName>
    <alternativeName>
        <fullName evidence="13">Excinuclease ABC subunit A</fullName>
    </alternativeName>
</protein>
<dbReference type="GO" id="GO:0005524">
    <property type="term" value="F:ATP binding"/>
    <property type="evidence" value="ECO:0007669"/>
    <property type="project" value="UniProtKB-KW"/>
</dbReference>
<evidence type="ECO:0000313" key="15">
    <source>
        <dbReference type="EMBL" id="RMI09469.1"/>
    </source>
</evidence>